<organism evidence="1 2">
    <name type="scientific">Trichomonas vaginalis (strain ATCC PRA-98 / G3)</name>
    <dbReference type="NCBI Taxonomy" id="412133"/>
    <lineage>
        <taxon>Eukaryota</taxon>
        <taxon>Metamonada</taxon>
        <taxon>Parabasalia</taxon>
        <taxon>Trichomonadida</taxon>
        <taxon>Trichomonadidae</taxon>
        <taxon>Trichomonas</taxon>
    </lineage>
</organism>
<sequence length="725" mass="84247">MNERMDFTRPFPNISFQEYVKIYQKVTELESIHEQYDDLLTKLENTNHELLLYLHHYRYRLPWMIAKHQKNFQVEKLYSIHRPETDKLVRCEIPEIVDFFKSLINDRLDIIKILAHNEIIISKSEPVLFNNCETALDSFISSLVIPNLFGNFIGQQNVDDFIEAVGRAFDSFAEQPFDFILNFDSSFLCRVLREFFFSPFFREFVGEQFSGFLSFFTFKKSNNDQISCSRFQSFLSLFFSEFSQPLQTAPTFFRKLFQRMAANFNPTHIVATVILNSLIIPMIGFPTVFSALPNYQQFHVENLDTARFLRYYAGIICGLPLPDEFQDFPIIETYDRFDSSIFTNLVEFLMKPIDPEAPWNVPENKTLSMNAAALKKMARLLGKEVPLLDNYSDTHIVLCSQRKSLRTHYLDVKRNFQLIAHAFLKNNPYHHTQLPPSIRGEIALTINESPDEFVAAVESKILKFSESAVDIQEKTETMDRILNATKKEFYGAEANLAVLFVRSIIEDKSFKNEHIKKKNLMMKDGNYFCNFIVSTIENYISKNSWASTMITHIVKYFLAFIMQSFPLQAFADAHPELKVLDQKFAERKENELKNIEKNGYDEKVAKLLKSDIILTPALNAVLSSHLYENPIESSLQIVLAVSTVEDLFTFQYNEPPEGNQLMPLMANLFITSPAPSPLTFSKWLAHFVQPVIKAKPDWFSGDDFHSLEHFFQFNAWMEDVINDNI</sequence>
<dbReference type="RefSeq" id="XP_001329418.1">
    <property type="nucleotide sequence ID" value="XM_001329383.1"/>
</dbReference>
<name>A2DQS8_TRIV3</name>
<dbReference type="EMBL" id="DS113233">
    <property type="protein sequence ID" value="EAY17195.1"/>
    <property type="molecule type" value="Genomic_DNA"/>
</dbReference>
<dbReference type="KEGG" id="tva:4775207"/>
<protein>
    <submittedName>
        <fullName evidence="1">Uncharacterized protein</fullName>
    </submittedName>
</protein>
<dbReference type="InParanoid" id="A2DQS8"/>
<keyword evidence="2" id="KW-1185">Reference proteome</keyword>
<proteinExistence type="predicted"/>
<accession>A2DQS8</accession>
<dbReference type="VEuPathDB" id="TrichDB:TVAG_291470"/>
<reference evidence="1" key="1">
    <citation type="submission" date="2006-10" db="EMBL/GenBank/DDBJ databases">
        <authorList>
            <person name="Amadeo P."/>
            <person name="Zhao Q."/>
            <person name="Wortman J."/>
            <person name="Fraser-Liggett C."/>
            <person name="Carlton J."/>
        </authorList>
    </citation>
    <scope>NUCLEOTIDE SEQUENCE</scope>
    <source>
        <strain evidence="1">G3</strain>
    </source>
</reference>
<dbReference type="AlphaFoldDB" id="A2DQS8"/>
<gene>
    <name evidence="1" type="ORF">TVAG_291470</name>
</gene>
<reference evidence="1" key="2">
    <citation type="journal article" date="2007" name="Science">
        <title>Draft genome sequence of the sexually transmitted pathogen Trichomonas vaginalis.</title>
        <authorList>
            <person name="Carlton J.M."/>
            <person name="Hirt R.P."/>
            <person name="Silva J.C."/>
            <person name="Delcher A.L."/>
            <person name="Schatz M."/>
            <person name="Zhao Q."/>
            <person name="Wortman J.R."/>
            <person name="Bidwell S.L."/>
            <person name="Alsmark U.C.M."/>
            <person name="Besteiro S."/>
            <person name="Sicheritz-Ponten T."/>
            <person name="Noel C.J."/>
            <person name="Dacks J.B."/>
            <person name="Foster P.G."/>
            <person name="Simillion C."/>
            <person name="Van de Peer Y."/>
            <person name="Miranda-Saavedra D."/>
            <person name="Barton G.J."/>
            <person name="Westrop G.D."/>
            <person name="Mueller S."/>
            <person name="Dessi D."/>
            <person name="Fiori P.L."/>
            <person name="Ren Q."/>
            <person name="Paulsen I."/>
            <person name="Zhang H."/>
            <person name="Bastida-Corcuera F.D."/>
            <person name="Simoes-Barbosa A."/>
            <person name="Brown M.T."/>
            <person name="Hayes R.D."/>
            <person name="Mukherjee M."/>
            <person name="Okumura C.Y."/>
            <person name="Schneider R."/>
            <person name="Smith A.J."/>
            <person name="Vanacova S."/>
            <person name="Villalvazo M."/>
            <person name="Haas B.J."/>
            <person name="Pertea M."/>
            <person name="Feldblyum T.V."/>
            <person name="Utterback T.R."/>
            <person name="Shu C.L."/>
            <person name="Osoegawa K."/>
            <person name="de Jong P.J."/>
            <person name="Hrdy I."/>
            <person name="Horvathova L."/>
            <person name="Zubacova Z."/>
            <person name="Dolezal P."/>
            <person name="Malik S.B."/>
            <person name="Logsdon J.M. Jr."/>
            <person name="Henze K."/>
            <person name="Gupta A."/>
            <person name="Wang C.C."/>
            <person name="Dunne R.L."/>
            <person name="Upcroft J.A."/>
            <person name="Upcroft P."/>
            <person name="White O."/>
            <person name="Salzberg S.L."/>
            <person name="Tang P."/>
            <person name="Chiu C.-H."/>
            <person name="Lee Y.-S."/>
            <person name="Embley T.M."/>
            <person name="Coombs G.H."/>
            <person name="Mottram J.C."/>
            <person name="Tachezy J."/>
            <person name="Fraser-Liggett C.M."/>
            <person name="Johnson P.J."/>
        </authorList>
    </citation>
    <scope>NUCLEOTIDE SEQUENCE [LARGE SCALE GENOMIC DNA]</scope>
    <source>
        <strain evidence="1">G3</strain>
    </source>
</reference>
<evidence type="ECO:0000313" key="1">
    <source>
        <dbReference type="EMBL" id="EAY17195.1"/>
    </source>
</evidence>
<dbReference type="OrthoDB" id="10549084at2759"/>
<dbReference type="Proteomes" id="UP000001542">
    <property type="component" value="Unassembled WGS sequence"/>
</dbReference>
<dbReference type="VEuPathDB" id="TrichDB:TVAGG3_0937190"/>
<evidence type="ECO:0000313" key="2">
    <source>
        <dbReference type="Proteomes" id="UP000001542"/>
    </source>
</evidence>